<evidence type="ECO:0000313" key="3">
    <source>
        <dbReference type="EMBL" id="ELR16531.1"/>
    </source>
</evidence>
<evidence type="ECO:0000256" key="1">
    <source>
        <dbReference type="SAM" id="MobiDB-lite"/>
    </source>
</evidence>
<dbReference type="PANTHER" id="PTHR36127">
    <property type="entry name" value="EXPRESSED PROTEIN"/>
    <property type="match status" value="1"/>
</dbReference>
<evidence type="ECO:0000259" key="2">
    <source>
        <dbReference type="Pfam" id="PF24929"/>
    </source>
</evidence>
<feature type="domain" description="Ras guanine nucleotide exchange factor glfB-like C-terminal" evidence="2">
    <location>
        <begin position="252"/>
        <end position="426"/>
    </location>
</feature>
<keyword evidence="4" id="KW-1185">Reference proteome</keyword>
<reference evidence="3 4" key="1">
    <citation type="journal article" date="2013" name="Genome Biol.">
        <title>Genome of Acanthamoeba castellanii highlights extensive lateral gene transfer and early evolution of tyrosine kinase signaling.</title>
        <authorList>
            <person name="Clarke M."/>
            <person name="Lohan A.J."/>
            <person name="Liu B."/>
            <person name="Lagkouvardos I."/>
            <person name="Roy S."/>
            <person name="Zafar N."/>
            <person name="Bertelli C."/>
            <person name="Schilde C."/>
            <person name="Kianianmomeni A."/>
            <person name="Burglin T.R."/>
            <person name="Frech C."/>
            <person name="Turcotte B."/>
            <person name="Kopec K.O."/>
            <person name="Synnott J.M."/>
            <person name="Choo C."/>
            <person name="Paponov I."/>
            <person name="Finkler A."/>
            <person name="Soon Heng Tan C."/>
            <person name="Hutchins A.P."/>
            <person name="Weinmeier T."/>
            <person name="Rattei T."/>
            <person name="Chu J.S."/>
            <person name="Gimenez G."/>
            <person name="Irimia M."/>
            <person name="Rigden D.J."/>
            <person name="Fitzpatrick D.A."/>
            <person name="Lorenzo-Morales J."/>
            <person name="Bateman A."/>
            <person name="Chiu C.H."/>
            <person name="Tang P."/>
            <person name="Hegemann P."/>
            <person name="Fromm H."/>
            <person name="Raoult D."/>
            <person name="Greub G."/>
            <person name="Miranda-Saavedra D."/>
            <person name="Chen N."/>
            <person name="Nash P."/>
            <person name="Ginger M.L."/>
            <person name="Horn M."/>
            <person name="Schaap P."/>
            <person name="Caler L."/>
            <person name="Loftus B."/>
        </authorList>
    </citation>
    <scope>NUCLEOTIDE SEQUENCE [LARGE SCALE GENOMIC DNA]</scope>
    <source>
        <strain evidence="3 4">Neff</strain>
    </source>
</reference>
<gene>
    <name evidence="3" type="ORF">ACA1_146660</name>
</gene>
<dbReference type="RefSeq" id="XP_004338544.1">
    <property type="nucleotide sequence ID" value="XM_004338496.1"/>
</dbReference>
<name>L8GWR0_ACACF</name>
<feature type="region of interest" description="Disordered" evidence="1">
    <location>
        <begin position="53"/>
        <end position="77"/>
    </location>
</feature>
<dbReference type="Pfam" id="PF24929">
    <property type="entry name" value="GlfB_C"/>
    <property type="match status" value="1"/>
</dbReference>
<dbReference type="Proteomes" id="UP000011083">
    <property type="component" value="Unassembled WGS sequence"/>
</dbReference>
<dbReference type="InterPro" id="IPR056651">
    <property type="entry name" value="GlfB-like_C"/>
</dbReference>
<dbReference type="VEuPathDB" id="AmoebaDB:ACA1_146660"/>
<dbReference type="PANTHER" id="PTHR36127:SF3">
    <property type="entry name" value="COMM DOMAIN-CONTAINING PROTEIN"/>
    <property type="match status" value="1"/>
</dbReference>
<proteinExistence type="predicted"/>
<accession>L8GWR0</accession>
<dbReference type="OrthoDB" id="10503112at2759"/>
<dbReference type="GeneID" id="14917225"/>
<dbReference type="KEGG" id="acan:ACA1_146660"/>
<evidence type="ECO:0000313" key="4">
    <source>
        <dbReference type="Proteomes" id="UP000011083"/>
    </source>
</evidence>
<feature type="compositionally biased region" description="Basic and acidic residues" evidence="1">
    <location>
        <begin position="53"/>
        <end position="70"/>
    </location>
</feature>
<organism evidence="3 4">
    <name type="scientific">Acanthamoeba castellanii (strain ATCC 30010 / Neff)</name>
    <dbReference type="NCBI Taxonomy" id="1257118"/>
    <lineage>
        <taxon>Eukaryota</taxon>
        <taxon>Amoebozoa</taxon>
        <taxon>Discosea</taxon>
        <taxon>Longamoebia</taxon>
        <taxon>Centramoebida</taxon>
        <taxon>Acanthamoebidae</taxon>
        <taxon>Acanthamoeba</taxon>
    </lineage>
</organism>
<protein>
    <recommendedName>
        <fullName evidence="2">Ras guanine nucleotide exchange factor glfB-like C-terminal domain-containing protein</fullName>
    </recommendedName>
</protein>
<sequence>MHDAKTGMRPVSMHWDLKEELTKMWQKPISSLPVHGDLPRLCDRTTLEIKRTDFRDLPSEEEKKRGETSEWKSGGSVYGDRQELVGKRSSVYGGVTEGEDEIEEIYFDASTTWYVSVCMNVPNEAEKMRLASVWPPAEINGLVSLVLNSVRGTAMLYLYDQDAECMIVEKQDAAILVPTKDSMRYFAIPEEEGSVGFAFYSREDSAAFQKCLNDWKQEREEMVQKVGGSLPSRPSTAGKDDGINGRSARMHLFETLSSLVCRIAEALEPRETALQVKNSFDFYKKNGTAETMDMGMIMQAILKNGVGPRTESILKAIHQGVILTTAFEIKHKVTKSILTKDVRTKDGWRVHVHLAPNGAVVTHTRREMSIGARGPEPENEFVFEWRLSMFFNAALTELEAVKLRLTDLQFGPQTTAENKQKLNQTFFNGQLHVY</sequence>
<dbReference type="EMBL" id="KB007987">
    <property type="protein sequence ID" value="ELR16531.1"/>
    <property type="molecule type" value="Genomic_DNA"/>
</dbReference>
<dbReference type="AlphaFoldDB" id="L8GWR0"/>